<evidence type="ECO:0000256" key="1">
    <source>
        <dbReference type="ARBA" id="ARBA00007274"/>
    </source>
</evidence>
<keyword evidence="6 9" id="KW-0012">Acyltransferase</keyword>
<dbReference type="InterPro" id="IPR018357">
    <property type="entry name" value="Hexapep_transf_CS"/>
</dbReference>
<dbReference type="Gene3D" id="2.160.10.10">
    <property type="entry name" value="Hexapeptide repeat proteins"/>
    <property type="match status" value="1"/>
</dbReference>
<dbReference type="CDD" id="cd03354">
    <property type="entry name" value="LbH_SAT"/>
    <property type="match status" value="1"/>
</dbReference>
<protein>
    <recommendedName>
        <fullName evidence="2">serine O-acetyltransferase</fullName>
        <ecNumber evidence="2">2.3.1.30</ecNumber>
    </recommendedName>
</protein>
<dbReference type="Proteomes" id="UP000005324">
    <property type="component" value="Unassembled WGS sequence"/>
</dbReference>
<evidence type="ECO:0000256" key="7">
    <source>
        <dbReference type="ARBA" id="ARBA00049486"/>
    </source>
</evidence>
<name>D5RNR6_9PROT</name>
<dbReference type="GO" id="GO:0170039">
    <property type="term" value="P:proteinogenic amino acid metabolic process"/>
    <property type="evidence" value="ECO:0007669"/>
    <property type="project" value="UniProtKB-ARBA"/>
</dbReference>
<gene>
    <name evidence="9" type="ORF">HMPREF0731_2727</name>
</gene>
<evidence type="ECO:0000256" key="8">
    <source>
        <dbReference type="SAM" id="MobiDB-lite"/>
    </source>
</evidence>
<dbReference type="EMBL" id="ADVL01000534">
    <property type="protein sequence ID" value="EFH11054.1"/>
    <property type="molecule type" value="Genomic_DNA"/>
</dbReference>
<feature type="non-terminal residue" evidence="9">
    <location>
        <position position="1"/>
    </location>
</feature>
<dbReference type="Pfam" id="PF00132">
    <property type="entry name" value="Hexapep"/>
    <property type="match status" value="1"/>
</dbReference>
<accession>D5RNR6</accession>
<comment type="caution">
    <text evidence="9">The sequence shown here is derived from an EMBL/GenBank/DDBJ whole genome shotgun (WGS) entry which is preliminary data.</text>
</comment>
<dbReference type="GO" id="GO:0009001">
    <property type="term" value="F:serine O-acetyltransferase activity"/>
    <property type="evidence" value="ECO:0007669"/>
    <property type="project" value="UniProtKB-EC"/>
</dbReference>
<reference evidence="9 10" key="1">
    <citation type="submission" date="2010-04" db="EMBL/GenBank/DDBJ databases">
        <authorList>
            <person name="Qin X."/>
            <person name="Bachman B."/>
            <person name="Battles P."/>
            <person name="Bell A."/>
            <person name="Bess C."/>
            <person name="Bickham C."/>
            <person name="Chaboub L."/>
            <person name="Chen D."/>
            <person name="Coyle M."/>
            <person name="Deiros D.R."/>
            <person name="Dinh H."/>
            <person name="Forbes L."/>
            <person name="Fowler G."/>
            <person name="Francisco L."/>
            <person name="Fu Q."/>
            <person name="Gubbala S."/>
            <person name="Hale W."/>
            <person name="Han Y."/>
            <person name="Hemphill L."/>
            <person name="Highlander S.K."/>
            <person name="Hirani K."/>
            <person name="Hogues M."/>
            <person name="Jackson L."/>
            <person name="Jakkamsetti A."/>
            <person name="Javaid M."/>
            <person name="Jiang H."/>
            <person name="Korchina V."/>
            <person name="Kovar C."/>
            <person name="Lara F."/>
            <person name="Lee S."/>
            <person name="Mata R."/>
            <person name="Mathew T."/>
            <person name="Moen C."/>
            <person name="Morales K."/>
            <person name="Munidasa M."/>
            <person name="Nazareth L."/>
            <person name="Ngo R."/>
            <person name="Nguyen L."/>
            <person name="Okwuonu G."/>
            <person name="Ongeri F."/>
            <person name="Patil S."/>
            <person name="Petrosino J."/>
            <person name="Pham C."/>
            <person name="Pham P."/>
            <person name="Pu L.-L."/>
            <person name="Puazo M."/>
            <person name="Raj R."/>
            <person name="Reid J."/>
            <person name="Rouhana J."/>
            <person name="Saada N."/>
            <person name="Shang Y."/>
            <person name="Simmons D."/>
            <person name="Thornton R."/>
            <person name="Warren J."/>
            <person name="Weissenberger G."/>
            <person name="Zhang J."/>
            <person name="Zhang L."/>
            <person name="Zhou C."/>
            <person name="Zhu D."/>
            <person name="Muzny D."/>
            <person name="Worley K."/>
            <person name="Gibbs R."/>
        </authorList>
    </citation>
    <scope>NUCLEOTIDE SEQUENCE [LARGE SCALE GENOMIC DNA]</scope>
    <source>
        <strain evidence="9 10">ATCC 49957</strain>
    </source>
</reference>
<keyword evidence="3" id="KW-0028">Amino-acid biosynthesis</keyword>
<evidence type="ECO:0000256" key="2">
    <source>
        <dbReference type="ARBA" id="ARBA00013266"/>
    </source>
</evidence>
<dbReference type="InterPro" id="IPR042122">
    <property type="entry name" value="Ser_AcTrfase_N_sf"/>
</dbReference>
<dbReference type="PROSITE" id="PS00101">
    <property type="entry name" value="HEXAPEP_TRANSFERASES"/>
    <property type="match status" value="1"/>
</dbReference>
<comment type="similarity">
    <text evidence="1">Belongs to the transferase hexapeptide repeat family.</text>
</comment>
<dbReference type="Gene3D" id="1.10.3130.10">
    <property type="entry name" value="serine acetyltransferase, domain 1"/>
    <property type="match status" value="1"/>
</dbReference>
<evidence type="ECO:0000256" key="4">
    <source>
        <dbReference type="ARBA" id="ARBA00022679"/>
    </source>
</evidence>
<dbReference type="GO" id="GO:0019344">
    <property type="term" value="P:cysteine biosynthetic process"/>
    <property type="evidence" value="ECO:0007669"/>
    <property type="project" value="UniProtKB-ARBA"/>
</dbReference>
<dbReference type="SUPFAM" id="SSF51161">
    <property type="entry name" value="Trimeric LpxA-like enzymes"/>
    <property type="match status" value="1"/>
</dbReference>
<dbReference type="GO" id="GO:0170033">
    <property type="term" value="P:L-amino acid metabolic process"/>
    <property type="evidence" value="ECO:0007669"/>
    <property type="project" value="UniProtKB-ARBA"/>
</dbReference>
<sequence length="213" mass="22081">ARLLRPAWLAPGALGPLAEALFAAHPQDAAAALADLDAITTRNFEPGGLLGSWIGGRGFHMLLAHRAAHRLWAQGRTELAMALKTEAAASLGADIHPAARLGQRIFLDHGLGLVVGETAVIEDDVSLWHGVTLGSTLTKGGEDRHPKVRRGAVLGAGATLLGPVEIGAYAVVAAGSVVLADVAPRSTVAGNPATPRRRHRHPYFPADLPESAA</sequence>
<dbReference type="HOGENOM" id="CLU_1291453_0_0_5"/>
<keyword evidence="4 9" id="KW-0808">Transferase</keyword>
<feature type="region of interest" description="Disordered" evidence="8">
    <location>
        <begin position="187"/>
        <end position="213"/>
    </location>
</feature>
<evidence type="ECO:0000256" key="6">
    <source>
        <dbReference type="ARBA" id="ARBA00023315"/>
    </source>
</evidence>
<evidence type="ECO:0000256" key="5">
    <source>
        <dbReference type="ARBA" id="ARBA00022737"/>
    </source>
</evidence>
<dbReference type="AlphaFoldDB" id="D5RNR6"/>
<dbReference type="InterPro" id="IPR001451">
    <property type="entry name" value="Hexapep"/>
</dbReference>
<keyword evidence="10" id="KW-1185">Reference proteome</keyword>
<dbReference type="RefSeq" id="WP_007006037.1">
    <property type="nucleotide sequence ID" value="NZ_GG770888.1"/>
</dbReference>
<dbReference type="EC" id="2.3.1.30" evidence="2"/>
<evidence type="ECO:0000313" key="10">
    <source>
        <dbReference type="Proteomes" id="UP000005324"/>
    </source>
</evidence>
<organism evidence="9 10">
    <name type="scientific">Pseudoroseomonas cervicalis ATCC 49957</name>
    <dbReference type="NCBI Taxonomy" id="525371"/>
    <lineage>
        <taxon>Bacteria</taxon>
        <taxon>Pseudomonadati</taxon>
        <taxon>Pseudomonadota</taxon>
        <taxon>Alphaproteobacteria</taxon>
        <taxon>Acetobacterales</taxon>
        <taxon>Roseomonadaceae</taxon>
        <taxon>Roseomonas</taxon>
    </lineage>
</organism>
<evidence type="ECO:0000313" key="9">
    <source>
        <dbReference type="EMBL" id="EFH11054.1"/>
    </source>
</evidence>
<keyword evidence="5" id="KW-0677">Repeat</keyword>
<dbReference type="OrthoDB" id="9801456at2"/>
<dbReference type="PANTHER" id="PTHR42811">
    <property type="entry name" value="SERINE ACETYLTRANSFERASE"/>
    <property type="match status" value="1"/>
</dbReference>
<dbReference type="InterPro" id="IPR011004">
    <property type="entry name" value="Trimer_LpxA-like_sf"/>
</dbReference>
<proteinExistence type="inferred from homology"/>
<dbReference type="FunFam" id="2.160.10.10:FF:000007">
    <property type="entry name" value="Serine acetyltransferase"/>
    <property type="match status" value="1"/>
</dbReference>
<comment type="catalytic activity">
    <reaction evidence="7">
        <text>L-serine + acetyl-CoA = O-acetyl-L-serine + CoA</text>
        <dbReference type="Rhea" id="RHEA:24560"/>
        <dbReference type="ChEBI" id="CHEBI:33384"/>
        <dbReference type="ChEBI" id="CHEBI:57287"/>
        <dbReference type="ChEBI" id="CHEBI:57288"/>
        <dbReference type="ChEBI" id="CHEBI:58340"/>
        <dbReference type="EC" id="2.3.1.30"/>
    </reaction>
</comment>
<dbReference type="InterPro" id="IPR045304">
    <property type="entry name" value="LbH_SAT"/>
</dbReference>
<evidence type="ECO:0000256" key="3">
    <source>
        <dbReference type="ARBA" id="ARBA00022605"/>
    </source>
</evidence>